<protein>
    <submittedName>
        <fullName evidence="1">Uncharacterized protein</fullName>
    </submittedName>
</protein>
<dbReference type="RefSeq" id="WP_000868201.1">
    <property type="nucleotide sequence ID" value="NZ_AFUB01000019.1"/>
</dbReference>
<gene>
    <name evidence="1" type="ORF">HMPREF9965_1973</name>
</gene>
<accession>F9LVN1</accession>
<comment type="caution">
    <text evidence="1">The sequence shown here is derived from an EMBL/GenBank/DDBJ whole genome shotgun (WGS) entry which is preliminary data.</text>
</comment>
<organism evidence="1">
    <name type="scientific">Streptococcus mitis bv. 2 str. SK95</name>
    <dbReference type="NCBI Taxonomy" id="1000588"/>
    <lineage>
        <taxon>Bacteria</taxon>
        <taxon>Bacillati</taxon>
        <taxon>Bacillota</taxon>
        <taxon>Bacilli</taxon>
        <taxon>Lactobacillales</taxon>
        <taxon>Streptococcaceae</taxon>
        <taxon>Streptococcus</taxon>
    </lineage>
</organism>
<name>F9LVN1_STROR</name>
<dbReference type="Proteomes" id="UP000003858">
    <property type="component" value="Unassembled WGS sequence"/>
</dbReference>
<dbReference type="PATRIC" id="fig|1000588.3.peg.465"/>
<dbReference type="AlphaFoldDB" id="F9LVN1"/>
<evidence type="ECO:0000313" key="1">
    <source>
        <dbReference type="EMBL" id="EGU68672.1"/>
    </source>
</evidence>
<proteinExistence type="predicted"/>
<reference evidence="1" key="1">
    <citation type="submission" date="2011-05" db="EMBL/GenBank/DDBJ databases">
        <authorList>
            <person name="Durkin A.S."/>
            <person name="Radune D."/>
            <person name="Hostetler J."/>
            <person name="Torralba M."/>
            <person name="Gillis M."/>
            <person name="Methe B."/>
            <person name="Sutton G."/>
            <person name="Nelson K.E."/>
        </authorList>
    </citation>
    <scope>NUCLEOTIDE SEQUENCE [LARGE SCALE GENOMIC DNA]</scope>
    <source>
        <strain evidence="1">SK95</strain>
    </source>
</reference>
<sequence>MKVRELIKELKERGLDVHDEYALKSNPPYVALYYSEKMRGRKFLEIYEDKNNDVTRVKFHKETVSPTSLLEFIEKTGDGSPITKQIKVGNGSNEDYIEVAISSYNVVKELCQIRKK</sequence>
<dbReference type="EMBL" id="AFUB01000019">
    <property type="protein sequence ID" value="EGU68672.1"/>
    <property type="molecule type" value="Genomic_DNA"/>
</dbReference>